<dbReference type="GO" id="GO:0005886">
    <property type="term" value="C:plasma membrane"/>
    <property type="evidence" value="ECO:0007669"/>
    <property type="project" value="TreeGrafter"/>
</dbReference>
<accession>A0A7R9MGN4</accession>
<dbReference type="GO" id="GO:0005634">
    <property type="term" value="C:nucleus"/>
    <property type="evidence" value="ECO:0007669"/>
    <property type="project" value="TreeGrafter"/>
</dbReference>
<name>A0A7R9MGN4_9ACAR</name>
<dbReference type="PROSITE" id="PS51897">
    <property type="entry name" value="ANNEXIN_2"/>
    <property type="match status" value="1"/>
</dbReference>
<dbReference type="GO" id="GO:0005509">
    <property type="term" value="F:calcium ion binding"/>
    <property type="evidence" value="ECO:0007669"/>
    <property type="project" value="InterPro"/>
</dbReference>
<dbReference type="InterPro" id="IPR037104">
    <property type="entry name" value="Annexin_sf"/>
</dbReference>
<dbReference type="Pfam" id="PF00191">
    <property type="entry name" value="Annexin"/>
    <property type="match status" value="2"/>
</dbReference>
<evidence type="ECO:0000256" key="2">
    <source>
        <dbReference type="ARBA" id="ARBA00022737"/>
    </source>
</evidence>
<dbReference type="InterPro" id="IPR018502">
    <property type="entry name" value="Annexin_repeat"/>
</dbReference>
<dbReference type="GO" id="GO:0032509">
    <property type="term" value="P:endosome transport via multivesicular body sorting pathway"/>
    <property type="evidence" value="ECO:0007669"/>
    <property type="project" value="TreeGrafter"/>
</dbReference>
<reference evidence="4" key="1">
    <citation type="submission" date="2020-11" db="EMBL/GenBank/DDBJ databases">
        <authorList>
            <person name="Tran Van P."/>
        </authorList>
    </citation>
    <scope>NUCLEOTIDE SEQUENCE</scope>
</reference>
<protein>
    <submittedName>
        <fullName evidence="4">Uncharacterized protein</fullName>
    </submittedName>
</protein>
<feature type="non-terminal residue" evidence="4">
    <location>
        <position position="1"/>
    </location>
</feature>
<dbReference type="GO" id="GO:0005544">
    <property type="term" value="F:calcium-dependent phospholipid binding"/>
    <property type="evidence" value="ECO:0007669"/>
    <property type="project" value="InterPro"/>
</dbReference>
<dbReference type="OrthoDB" id="6507427at2759"/>
<gene>
    <name evidence="4" type="ORF">ONB1V03_LOCUS15483</name>
</gene>
<organism evidence="4">
    <name type="scientific">Oppiella nova</name>
    <dbReference type="NCBI Taxonomy" id="334625"/>
    <lineage>
        <taxon>Eukaryota</taxon>
        <taxon>Metazoa</taxon>
        <taxon>Ecdysozoa</taxon>
        <taxon>Arthropoda</taxon>
        <taxon>Chelicerata</taxon>
        <taxon>Arachnida</taxon>
        <taxon>Acari</taxon>
        <taxon>Acariformes</taxon>
        <taxon>Sarcoptiformes</taxon>
        <taxon>Oribatida</taxon>
        <taxon>Brachypylina</taxon>
        <taxon>Oppioidea</taxon>
        <taxon>Oppiidae</taxon>
        <taxon>Oppiella</taxon>
    </lineage>
</organism>
<dbReference type="EMBL" id="OC930839">
    <property type="protein sequence ID" value="CAD7658863.1"/>
    <property type="molecule type" value="Genomic_DNA"/>
</dbReference>
<dbReference type="Proteomes" id="UP000728032">
    <property type="component" value="Unassembled WGS sequence"/>
</dbReference>
<sequence length="142" mass="16420">MIGTDEDEFLRILCSHSFIQLKDIFKHYDRLTGHSMETAIAKEFSGDLFAIFNAIELSSHVELSSDLTIKSFLIKIWRALRQSVRPGALIPKEWPQRRKRLSKGLLTSHTNSQRQDIKSTYKTMYGRDLEEDLKKDLGGSFE</sequence>
<dbReference type="GO" id="GO:0005737">
    <property type="term" value="C:cytoplasm"/>
    <property type="evidence" value="ECO:0007669"/>
    <property type="project" value="TreeGrafter"/>
</dbReference>
<evidence type="ECO:0000256" key="1">
    <source>
        <dbReference type="ARBA" id="ARBA00007831"/>
    </source>
</evidence>
<dbReference type="GO" id="GO:0001786">
    <property type="term" value="F:phosphatidylserine binding"/>
    <property type="evidence" value="ECO:0007669"/>
    <property type="project" value="TreeGrafter"/>
</dbReference>
<comment type="similarity">
    <text evidence="1">Belongs to the annexin family.</text>
</comment>
<keyword evidence="3" id="KW-0041">Annexin</keyword>
<dbReference type="SMART" id="SM00335">
    <property type="entry name" value="ANX"/>
    <property type="match status" value="2"/>
</dbReference>
<evidence type="ECO:0000313" key="5">
    <source>
        <dbReference type="Proteomes" id="UP000728032"/>
    </source>
</evidence>
<dbReference type="GO" id="GO:0012506">
    <property type="term" value="C:vesicle membrane"/>
    <property type="evidence" value="ECO:0007669"/>
    <property type="project" value="TreeGrafter"/>
</dbReference>
<evidence type="ECO:0000313" key="4">
    <source>
        <dbReference type="EMBL" id="CAD7658863.1"/>
    </source>
</evidence>
<dbReference type="EMBL" id="CAJPVJ010016014">
    <property type="protein sequence ID" value="CAG2176049.1"/>
    <property type="molecule type" value="Genomic_DNA"/>
</dbReference>
<proteinExistence type="inferred from homology"/>
<evidence type="ECO:0000256" key="3">
    <source>
        <dbReference type="ARBA" id="ARBA00023216"/>
    </source>
</evidence>
<dbReference type="PANTHER" id="PTHR10502:SF233">
    <property type="entry name" value="ANNEXIN B9"/>
    <property type="match status" value="1"/>
</dbReference>
<dbReference type="SUPFAM" id="SSF47874">
    <property type="entry name" value="Annexin"/>
    <property type="match status" value="2"/>
</dbReference>
<keyword evidence="2" id="KW-0677">Repeat</keyword>
<dbReference type="Gene3D" id="1.10.220.10">
    <property type="entry name" value="Annexin"/>
    <property type="match status" value="2"/>
</dbReference>
<keyword evidence="5" id="KW-1185">Reference proteome</keyword>
<dbReference type="AlphaFoldDB" id="A0A7R9MGN4"/>
<dbReference type="PANTHER" id="PTHR10502">
    <property type="entry name" value="ANNEXIN"/>
    <property type="match status" value="1"/>
</dbReference>